<evidence type="ECO:0000256" key="2">
    <source>
        <dbReference type="ARBA" id="ARBA00008974"/>
    </source>
</evidence>
<evidence type="ECO:0000256" key="4">
    <source>
        <dbReference type="ARBA" id="ARBA00022989"/>
    </source>
</evidence>
<dbReference type="eggNOG" id="KOG2466">
    <property type="taxonomic scope" value="Eukaryota"/>
</dbReference>
<dbReference type="GO" id="GO:0015213">
    <property type="term" value="F:uridine transmembrane transporter activity"/>
    <property type="evidence" value="ECO:0007669"/>
    <property type="project" value="EnsemblFungi"/>
</dbReference>
<feature type="transmembrane region" description="Helical" evidence="6">
    <location>
        <begin position="139"/>
        <end position="162"/>
    </location>
</feature>
<dbReference type="KEGG" id="vpo:Kpol_1013p76"/>
<gene>
    <name evidence="7" type="ORF">Kpol_1013p76</name>
</gene>
<dbReference type="GO" id="GO:0015205">
    <property type="term" value="F:nucleobase transmembrane transporter activity"/>
    <property type="evidence" value="ECO:0007669"/>
    <property type="project" value="TreeGrafter"/>
</dbReference>
<dbReference type="InterPro" id="IPR001248">
    <property type="entry name" value="Pur-cyt_permease"/>
</dbReference>
<dbReference type="EMBL" id="DS480390">
    <property type="protein sequence ID" value="EDO18401.1"/>
    <property type="molecule type" value="Genomic_DNA"/>
</dbReference>
<dbReference type="NCBIfam" id="TIGR00800">
    <property type="entry name" value="ncs1"/>
    <property type="match status" value="1"/>
</dbReference>
<dbReference type="OrthoDB" id="2018619at2759"/>
<feature type="transmembrane region" description="Helical" evidence="6">
    <location>
        <begin position="270"/>
        <end position="289"/>
    </location>
</feature>
<dbReference type="OMA" id="WGSFWPI"/>
<dbReference type="PhylomeDB" id="A7THC0"/>
<evidence type="ECO:0000256" key="1">
    <source>
        <dbReference type="ARBA" id="ARBA00004141"/>
    </source>
</evidence>
<feature type="transmembrane region" description="Helical" evidence="6">
    <location>
        <begin position="227"/>
        <end position="249"/>
    </location>
</feature>
<protein>
    <recommendedName>
        <fullName evidence="9">Uridine permease</fullName>
    </recommendedName>
</protein>
<dbReference type="FunCoup" id="A7THC0">
    <property type="interactions" value="627"/>
</dbReference>
<dbReference type="Pfam" id="PF02133">
    <property type="entry name" value="Transp_cyt_pur"/>
    <property type="match status" value="1"/>
</dbReference>
<feature type="transmembrane region" description="Helical" evidence="6">
    <location>
        <begin position="12"/>
        <end position="40"/>
    </location>
</feature>
<dbReference type="PANTHER" id="PTHR30618:SF5">
    <property type="entry name" value="URIDINE PERMEASE"/>
    <property type="match status" value="1"/>
</dbReference>
<dbReference type="Proteomes" id="UP000000267">
    <property type="component" value="Unassembled WGS sequence"/>
</dbReference>
<dbReference type="PANTHER" id="PTHR30618">
    <property type="entry name" value="NCS1 FAMILY PURINE/PYRIMIDINE TRANSPORTER"/>
    <property type="match status" value="1"/>
</dbReference>
<feature type="transmembrane region" description="Helical" evidence="6">
    <location>
        <begin position="98"/>
        <end position="119"/>
    </location>
</feature>
<dbReference type="AlphaFoldDB" id="A7THC0"/>
<dbReference type="InterPro" id="IPR045225">
    <property type="entry name" value="Uracil/uridine/allantoin_perm"/>
</dbReference>
<sequence length="452" mass="50587">MYHISFPIASRITYGTYFSIWVVINRVVMACVWFSTLGWLGGDCVQLMLRSIFTNNLEKKLGDTIPDPDLDNYQFMCFMIFWAVTLPFLWFPPHKLRHLFAVKSCITPFAAFGFLIWTLKKADGNLALGNLSGTGKLSSSATAWAVIRSIMSAMDNFSTLILNASDFSRFAKSPKSSTYSQLFALPILYAVISLIGILSTSAAYTLYGENYWSPLDILSRYLENYTSGNRAGVFLISFAFAFDQLGANLSGNAIPAGTDMTALLPKFINIRRGSFICACIALAICPWKLMSSSSKFTTALSAYAVFLSAIAGVMFADYFIIRKGYVNIFHCYTNKPGSYYMYNKWGTNWRAVVAYICGIVPNFVGFLGSLDVVVPEGAMKVYYLNYYIGYLVSALVYVILVYYFPVDGVPNGAKIKDRVWYESWIEVENFANERAAFEKYGDEGVLKARNTV</sequence>
<feature type="transmembrane region" description="Helical" evidence="6">
    <location>
        <begin position="182"/>
        <end position="207"/>
    </location>
</feature>
<feature type="transmembrane region" description="Helical" evidence="6">
    <location>
        <begin position="386"/>
        <end position="406"/>
    </location>
</feature>
<reference evidence="7 8" key="1">
    <citation type="journal article" date="2007" name="Proc. Natl. Acad. Sci. U.S.A.">
        <title>Independent sorting-out of thousands of duplicated gene pairs in two yeast species descended from a whole-genome duplication.</title>
        <authorList>
            <person name="Scannell D.R."/>
            <person name="Frank A.C."/>
            <person name="Conant G.C."/>
            <person name="Byrne K.P."/>
            <person name="Woolfit M."/>
            <person name="Wolfe K.H."/>
        </authorList>
    </citation>
    <scope>NUCLEOTIDE SEQUENCE [LARGE SCALE GENOMIC DNA]</scope>
    <source>
        <strain evidence="8">ATCC 22028 / DSM 70294 / BCRC 21397 / CBS 2163 / NBRC 10782 / NRRL Y-8283 / UCD 57-17</strain>
    </source>
</reference>
<dbReference type="InParanoid" id="A7THC0"/>
<dbReference type="RefSeq" id="XP_001646259.1">
    <property type="nucleotide sequence ID" value="XM_001646209.1"/>
</dbReference>
<dbReference type="Gene3D" id="1.10.4160.10">
    <property type="entry name" value="Hydantoin permease"/>
    <property type="match status" value="1"/>
</dbReference>
<feature type="transmembrane region" description="Helical" evidence="6">
    <location>
        <begin position="73"/>
        <end position="91"/>
    </location>
</feature>
<dbReference type="FunFam" id="1.10.4160.10:FF:000001">
    <property type="entry name" value="Uracil permease, putative"/>
    <property type="match status" value="1"/>
</dbReference>
<organism evidence="8">
    <name type="scientific">Vanderwaltozyma polyspora (strain ATCC 22028 / DSM 70294 / BCRC 21397 / CBS 2163 / NBRC 10782 / NRRL Y-8283 / UCD 57-17)</name>
    <name type="common">Kluyveromyces polysporus</name>
    <dbReference type="NCBI Taxonomy" id="436907"/>
    <lineage>
        <taxon>Eukaryota</taxon>
        <taxon>Fungi</taxon>
        <taxon>Dikarya</taxon>
        <taxon>Ascomycota</taxon>
        <taxon>Saccharomycotina</taxon>
        <taxon>Saccharomycetes</taxon>
        <taxon>Saccharomycetales</taxon>
        <taxon>Saccharomycetaceae</taxon>
        <taxon>Vanderwaltozyma</taxon>
    </lineage>
</organism>
<evidence type="ECO:0000256" key="6">
    <source>
        <dbReference type="SAM" id="Phobius"/>
    </source>
</evidence>
<feature type="transmembrane region" description="Helical" evidence="6">
    <location>
        <begin position="301"/>
        <end position="320"/>
    </location>
</feature>
<name>A7THC0_VANPO</name>
<proteinExistence type="inferred from homology"/>
<keyword evidence="8" id="KW-1185">Reference proteome</keyword>
<accession>A7THC0</accession>
<dbReference type="GO" id="GO:0005886">
    <property type="term" value="C:plasma membrane"/>
    <property type="evidence" value="ECO:0007669"/>
    <property type="project" value="EnsemblFungi"/>
</dbReference>
<evidence type="ECO:0000256" key="3">
    <source>
        <dbReference type="ARBA" id="ARBA00022692"/>
    </source>
</evidence>
<keyword evidence="5 6" id="KW-0472">Membrane</keyword>
<evidence type="ECO:0000313" key="7">
    <source>
        <dbReference type="EMBL" id="EDO18401.1"/>
    </source>
</evidence>
<dbReference type="HOGENOM" id="CLU_021555_3_1_1"/>
<comment type="subcellular location">
    <subcellularLocation>
        <location evidence="1">Membrane</location>
        <topology evidence="1">Multi-pass membrane protein</topology>
    </subcellularLocation>
</comment>
<feature type="transmembrane region" description="Helical" evidence="6">
    <location>
        <begin position="352"/>
        <end position="374"/>
    </location>
</feature>
<evidence type="ECO:0000256" key="5">
    <source>
        <dbReference type="ARBA" id="ARBA00023136"/>
    </source>
</evidence>
<comment type="similarity">
    <text evidence="2">Belongs to the purine-cytosine permease (2.A.39) family.</text>
</comment>
<dbReference type="GeneID" id="5546687"/>
<evidence type="ECO:0000313" key="8">
    <source>
        <dbReference type="Proteomes" id="UP000000267"/>
    </source>
</evidence>
<keyword evidence="3 6" id="KW-0812">Transmembrane</keyword>
<keyword evidence="4 6" id="KW-1133">Transmembrane helix</keyword>
<dbReference type="InterPro" id="IPR012681">
    <property type="entry name" value="NCS1"/>
</dbReference>
<evidence type="ECO:0008006" key="9">
    <source>
        <dbReference type="Google" id="ProtNLM"/>
    </source>
</evidence>